<evidence type="ECO:0000259" key="2">
    <source>
        <dbReference type="PROSITE" id="PS51688"/>
    </source>
</evidence>
<dbReference type="Proteomes" id="UP000429607">
    <property type="component" value="Unassembled WGS sequence"/>
</dbReference>
<dbReference type="InterPro" id="IPR030392">
    <property type="entry name" value="S74_ICA"/>
</dbReference>
<evidence type="ECO:0000313" key="4">
    <source>
        <dbReference type="Proteomes" id="UP000429607"/>
    </source>
</evidence>
<sequence length="1733" mass="167267">MLKVTTRIAPAAPIDLFTIANSGLTTITQTGLYITSGGATVNAGGIHIINGGETIDFGGLRVKDGGGTIELGGLNVIDGGGTIATTAATTDVLTVEATATTFSSNARVLHINSKSTVLPATSMHYLLEATVGATSTSVFKVDATGLATIAGQGSGGASISDKGTTANTLMLTNSAASFNQKVLGMVATDTNGYSFIDATVGSTPVFNVDASGLTTIVGQGDGGASISDKGTTANTLTLTNSAASFNQKVLGMVATDTNGYSFIDATVGSTSVFNVDASGLTTIVGQGDGGASISDKGTTANTLTLTNSAASFNQKVLGMVATDTNGYSFIDATVGSTSVFNVDASGLTTIVGQGDGGASISDKGTTANTLTLTNSAASFNQKVLGMVATDTNGYSFIDATVGSTSVFNVDASGLTTIVGQGDGGASISDSSTSTTDTVTVANTAITGFSGALLAMSSTSSDKLYRFIDAQVASVSVFKVVASGLTTIAGQGSGGASISDKGTTANTLSVANSVTSGFTGALLSMNAVSSTTSYTLIDAKSSGVSRFKVAATGLTTIVGSGGGGASISDAGTTTNTLIVANSISTGFTGTLLSMNAVSTTTSYTLIDAQSSGTSKFTVAASGLTTIASGGLTVTTGGVTIGAGGLVVSAGGATVTAGGLTVSAGGASISDNQATVNTLSVANSITSGFTGALLSMNAVSSTTSYTLIDAKSSGTSRFKVVASGLTTISAGGLSVTGGVTVVDTGLTVTTGGASISDSSASNTNTLTVANSATSGFTGALLAMSSTSSTTGYSFIDGKVGSTSVFKVAGTGLATIAGQGSGGASVSDTGTTANTLTVANSVSTGFTGAVLSLNAVSSTTVYSLIDATVGAGSTPRFNVAATGLTTIVGSGSGGASISDSGTTTSTLSVANSVTSGFTGALLSMNAVSTTKLYTLIDAQSSGVSRFKVAATGLTTIVGSGGGGASISDAGTTTNTLIVANSISTGFTGTLLSMNAVSTTTSYTLIDAQSSGTSKFTVAASGLTTIASGGLTVTTGGVTIGAGGLVVSAGGATVTAGGLTVSAGGASISDNQATVNTLSVANSITSGFTGALLSMNAVSSTTSYTLIDAKSSGTSRFKVVASGLTTISAGGLSVTGGVTVVDTGLTVTTGGASLSDSGTTTNTLTVANSATTGFTGALLSMNAVSSTTAYTLIDAKSSGTSRFKVAASGLTTISAGGLSVTGGVTVVDTGLTVTTGGASLSDSGTTTNTLTVANSATTGFTGALLSMNAVSSTTAYTLIDAKSSGTSRFKVAASGLTTISAGGLSVTGGVTVVDTGLTVSAGGASIAGGATIAGGVTVSNTGLTVTTGGATITDTGTTANTLTLTNSASSFNKAILAMVSTATTGFSVIDAKVGSTSVFNVAPSGLTTISAGGLSVSGGATIAGGVTVSNTGLTVSGGGATIAGGVTVSNTGLTVSGGGATIAGGATITGSASISGGASITGGITAVDTGVTVTTGGARIYDTGTSAETLTVKNTASGITKALLYLDSTETSGFPLIDAKVAGTSQFTVTAAGLTAIASGGLSVKGGVTVVDTGVTVSAGVVGISDTTASTVSTDGALVVSGGVGIGGSIRCAGTSYAVTHTNTSDRRLKTAIKNLTAAQETIRRLRPVTYEWRRDEFPSRNFPTGVFPGFLADEVEQILPDLVQQDGDGWKSMDYVGIVPHLVRAVQEMQDQLEASQAQMTRMQQQIDTLQAAVAA</sequence>
<gene>
    <name evidence="3" type="ORF">PR001_g692</name>
</gene>
<comment type="caution">
    <text evidence="3">The sequence shown here is derived from an EMBL/GenBank/DDBJ whole genome shotgun (WGS) entry which is preliminary data.</text>
</comment>
<dbReference type="EMBL" id="QXFV01000018">
    <property type="protein sequence ID" value="KAE9052238.1"/>
    <property type="molecule type" value="Genomic_DNA"/>
</dbReference>
<reference evidence="3 4" key="1">
    <citation type="submission" date="2018-09" db="EMBL/GenBank/DDBJ databases">
        <title>Genomic investigation of the strawberry pathogen Phytophthora fragariae indicates pathogenicity is determined by transcriptional variation in three key races.</title>
        <authorList>
            <person name="Adams T.M."/>
            <person name="Armitage A.D."/>
            <person name="Sobczyk M.K."/>
            <person name="Bates H.J."/>
            <person name="Dunwell J.M."/>
            <person name="Nellist C.F."/>
            <person name="Harrison R.J."/>
        </authorList>
    </citation>
    <scope>NUCLEOTIDE SEQUENCE [LARGE SCALE GENOMIC DNA]</scope>
    <source>
        <strain evidence="3 4">SCRP249</strain>
    </source>
</reference>
<dbReference type="PROSITE" id="PS51688">
    <property type="entry name" value="ICA"/>
    <property type="match status" value="1"/>
</dbReference>
<evidence type="ECO:0000256" key="1">
    <source>
        <dbReference type="SAM" id="Coils"/>
    </source>
</evidence>
<accession>A0A6A3PI56</accession>
<feature type="coiled-coil region" evidence="1">
    <location>
        <begin position="1703"/>
        <end position="1730"/>
    </location>
</feature>
<feature type="domain" description="Peptidase S74" evidence="2">
    <location>
        <begin position="1621"/>
        <end position="1717"/>
    </location>
</feature>
<protein>
    <recommendedName>
        <fullName evidence="2">Peptidase S74 domain-containing protein</fullName>
    </recommendedName>
</protein>
<keyword evidence="1" id="KW-0175">Coiled coil</keyword>
<evidence type="ECO:0000313" key="3">
    <source>
        <dbReference type="EMBL" id="KAE9052238.1"/>
    </source>
</evidence>
<organism evidence="3 4">
    <name type="scientific">Phytophthora rubi</name>
    <dbReference type="NCBI Taxonomy" id="129364"/>
    <lineage>
        <taxon>Eukaryota</taxon>
        <taxon>Sar</taxon>
        <taxon>Stramenopiles</taxon>
        <taxon>Oomycota</taxon>
        <taxon>Peronosporomycetes</taxon>
        <taxon>Peronosporales</taxon>
        <taxon>Peronosporaceae</taxon>
        <taxon>Phytophthora</taxon>
    </lineage>
</organism>
<name>A0A6A3PI56_9STRA</name>
<dbReference type="Pfam" id="PF13884">
    <property type="entry name" value="Peptidase_S74"/>
    <property type="match status" value="1"/>
</dbReference>
<proteinExistence type="predicted"/>